<dbReference type="InterPro" id="IPR003583">
    <property type="entry name" value="Hlx-hairpin-Hlx_DNA-bd_motif"/>
</dbReference>
<dbReference type="CDD" id="cd14332">
    <property type="entry name" value="UBA_RuvA_C"/>
    <property type="match status" value="1"/>
</dbReference>
<evidence type="ECO:0000256" key="7">
    <source>
        <dbReference type="SAM" id="Coils"/>
    </source>
</evidence>
<feature type="region of interest" description="Domain III" evidence="6">
    <location>
        <begin position="154"/>
        <end position="198"/>
    </location>
</feature>
<reference evidence="9 10" key="1">
    <citation type="journal article" date="2016" name="Nat. Commun.">
        <title>Thousands of microbial genomes shed light on interconnected biogeochemical processes in an aquifer system.</title>
        <authorList>
            <person name="Anantharaman K."/>
            <person name="Brown C.T."/>
            <person name="Hug L.A."/>
            <person name="Sharon I."/>
            <person name="Castelle C.J."/>
            <person name="Probst A.J."/>
            <person name="Thomas B.C."/>
            <person name="Singh A."/>
            <person name="Wilkins M.J."/>
            <person name="Karaoz U."/>
            <person name="Brodie E.L."/>
            <person name="Williams K.H."/>
            <person name="Hubbard S.S."/>
            <person name="Banfield J.F."/>
        </authorList>
    </citation>
    <scope>NUCLEOTIDE SEQUENCE [LARGE SCALE GENOMIC DNA]</scope>
</reference>
<dbReference type="GO" id="GO:0006310">
    <property type="term" value="P:DNA recombination"/>
    <property type="evidence" value="ECO:0007669"/>
    <property type="project" value="UniProtKB-UniRule"/>
</dbReference>
<keyword evidence="4 6" id="KW-0233">DNA recombination</keyword>
<evidence type="ECO:0000256" key="1">
    <source>
        <dbReference type="ARBA" id="ARBA00022490"/>
    </source>
</evidence>
<keyword evidence="9" id="KW-0067">ATP-binding</keyword>
<dbReference type="Gene3D" id="1.10.8.10">
    <property type="entry name" value="DNA helicase RuvA subunit, C-terminal domain"/>
    <property type="match status" value="1"/>
</dbReference>
<comment type="subcellular location">
    <subcellularLocation>
        <location evidence="6">Cytoplasm</location>
    </subcellularLocation>
</comment>
<dbReference type="GO" id="GO:0009378">
    <property type="term" value="F:four-way junction helicase activity"/>
    <property type="evidence" value="ECO:0007669"/>
    <property type="project" value="InterPro"/>
</dbReference>
<evidence type="ECO:0000256" key="5">
    <source>
        <dbReference type="ARBA" id="ARBA00023204"/>
    </source>
</evidence>
<dbReference type="GO" id="GO:0005524">
    <property type="term" value="F:ATP binding"/>
    <property type="evidence" value="ECO:0007669"/>
    <property type="project" value="InterPro"/>
</dbReference>
<evidence type="ECO:0000313" key="9">
    <source>
        <dbReference type="EMBL" id="OGZ61912.1"/>
    </source>
</evidence>
<dbReference type="SUPFAM" id="SSF47781">
    <property type="entry name" value="RuvA domain 2-like"/>
    <property type="match status" value="1"/>
</dbReference>
<keyword evidence="2 6" id="KW-0227">DNA damage</keyword>
<comment type="similarity">
    <text evidence="6">Belongs to the RuvA family.</text>
</comment>
<dbReference type="GO" id="GO:0009379">
    <property type="term" value="C:Holliday junction helicase complex"/>
    <property type="evidence" value="ECO:0007669"/>
    <property type="project" value="InterPro"/>
</dbReference>
<comment type="domain">
    <text evidence="6">Has three domains with a flexible linker between the domains II and III and assumes an 'L' shape. Domain III is highly mobile and contacts RuvB.</text>
</comment>
<dbReference type="SUPFAM" id="SSF46929">
    <property type="entry name" value="DNA helicase RuvA subunit, C-terminal domain"/>
    <property type="match status" value="1"/>
</dbReference>
<dbReference type="Pfam" id="PF01330">
    <property type="entry name" value="RuvA_N"/>
    <property type="match status" value="1"/>
</dbReference>
<comment type="function">
    <text evidence="6">The RuvA-RuvB-RuvC complex processes Holliday junction (HJ) DNA during genetic recombination and DNA repair, while the RuvA-RuvB complex plays an important role in the rescue of blocked DNA replication forks via replication fork reversal (RFR). RuvA specifically binds to HJ cruciform DNA, conferring on it an open structure. The RuvB hexamer acts as an ATP-dependent pump, pulling dsDNA into and through the RuvAB complex. HJ branch migration allows RuvC to scan DNA until it finds its consensus sequence, where it cleaves and resolves the cruciform DNA.</text>
</comment>
<protein>
    <recommendedName>
        <fullName evidence="6">Holliday junction branch migration complex subunit RuvA</fullName>
    </recommendedName>
</protein>
<evidence type="ECO:0000256" key="6">
    <source>
        <dbReference type="HAMAP-Rule" id="MF_00031"/>
    </source>
</evidence>
<feature type="coiled-coil region" evidence="7">
    <location>
        <begin position="167"/>
        <end position="194"/>
    </location>
</feature>
<keyword evidence="9" id="KW-0547">Nucleotide-binding</keyword>
<dbReference type="SMART" id="SM00278">
    <property type="entry name" value="HhH1"/>
    <property type="match status" value="2"/>
</dbReference>
<dbReference type="InterPro" id="IPR012340">
    <property type="entry name" value="NA-bd_OB-fold"/>
</dbReference>
<comment type="caution">
    <text evidence="6">Lacks conserved residue(s) required for the propagation of feature annotation.</text>
</comment>
<dbReference type="Pfam" id="PF07499">
    <property type="entry name" value="RuvA_C"/>
    <property type="match status" value="1"/>
</dbReference>
<dbReference type="InterPro" id="IPR013849">
    <property type="entry name" value="DNA_helicase_Holl-junc_RuvA_I"/>
</dbReference>
<evidence type="ECO:0000256" key="2">
    <source>
        <dbReference type="ARBA" id="ARBA00022763"/>
    </source>
</evidence>
<dbReference type="Pfam" id="PF14520">
    <property type="entry name" value="HHH_5"/>
    <property type="match status" value="1"/>
</dbReference>
<dbReference type="Gene3D" id="2.40.50.140">
    <property type="entry name" value="Nucleic acid-binding proteins"/>
    <property type="match status" value="1"/>
</dbReference>
<dbReference type="Proteomes" id="UP000176770">
    <property type="component" value="Unassembled WGS sequence"/>
</dbReference>
<dbReference type="GO" id="GO:0006281">
    <property type="term" value="P:DNA repair"/>
    <property type="evidence" value="ECO:0007669"/>
    <property type="project" value="UniProtKB-UniRule"/>
</dbReference>
<proteinExistence type="inferred from homology"/>
<keyword evidence="7" id="KW-0175">Coiled coil</keyword>
<evidence type="ECO:0000313" key="10">
    <source>
        <dbReference type="Proteomes" id="UP000176770"/>
    </source>
</evidence>
<dbReference type="AlphaFoldDB" id="A0A1G2HHE3"/>
<dbReference type="Gene3D" id="1.10.150.20">
    <property type="entry name" value="5' to 3' exonuclease, C-terminal subdomain"/>
    <property type="match status" value="1"/>
</dbReference>
<dbReference type="InterPro" id="IPR036267">
    <property type="entry name" value="RuvA_C_sf"/>
</dbReference>
<evidence type="ECO:0000256" key="4">
    <source>
        <dbReference type="ARBA" id="ARBA00023172"/>
    </source>
</evidence>
<dbReference type="SUPFAM" id="SSF50249">
    <property type="entry name" value="Nucleic acid-binding proteins"/>
    <property type="match status" value="1"/>
</dbReference>
<comment type="caution">
    <text evidence="9">The sequence shown here is derived from an EMBL/GenBank/DDBJ whole genome shotgun (WGS) entry which is preliminary data.</text>
</comment>
<keyword evidence="5 6" id="KW-0234">DNA repair</keyword>
<keyword evidence="3 6" id="KW-0238">DNA-binding</keyword>
<dbReference type="InterPro" id="IPR011114">
    <property type="entry name" value="RuvA_C"/>
</dbReference>
<keyword evidence="9" id="KW-0378">Hydrolase</keyword>
<sequence>MLLLIHMIASLRGKIIEIRDNSAIVEVGDVGYKVYYILREFGRFQKMKNQEVYLHTFYYLRENVAELYAFFEREEKRMFEILIGISGVGPKGALNILNAASVDILQRAIAQGDSSVLTKVSGIGNRIAQKIIVELKDKFGAEWGRLGGDILGESDVIEALQSLGYSRTQAQEALKKLPENLEKTEDKVKEALKMLGQG</sequence>
<evidence type="ECO:0000256" key="3">
    <source>
        <dbReference type="ARBA" id="ARBA00023125"/>
    </source>
</evidence>
<dbReference type="STRING" id="1802165.A3F94_00695"/>
<dbReference type="EMBL" id="MHOK01000013">
    <property type="protein sequence ID" value="OGZ61912.1"/>
    <property type="molecule type" value="Genomic_DNA"/>
</dbReference>
<dbReference type="GO" id="GO:0005737">
    <property type="term" value="C:cytoplasm"/>
    <property type="evidence" value="ECO:0007669"/>
    <property type="project" value="UniProtKB-SubCell"/>
</dbReference>
<evidence type="ECO:0000259" key="8">
    <source>
        <dbReference type="SMART" id="SM00278"/>
    </source>
</evidence>
<organism evidence="9 10">
    <name type="scientific">Candidatus Spechtbacteria bacterium RIFCSPLOWO2_12_FULL_38_22</name>
    <dbReference type="NCBI Taxonomy" id="1802165"/>
    <lineage>
        <taxon>Bacteria</taxon>
        <taxon>Candidatus Spechtiibacteriota</taxon>
    </lineage>
</organism>
<dbReference type="GO" id="GO:0000400">
    <property type="term" value="F:four-way junction DNA binding"/>
    <property type="evidence" value="ECO:0007669"/>
    <property type="project" value="UniProtKB-UniRule"/>
</dbReference>
<dbReference type="InterPro" id="IPR010994">
    <property type="entry name" value="RuvA_2-like"/>
</dbReference>
<comment type="subunit">
    <text evidence="6">Homotetramer. Forms an RuvA(8)-RuvB(12)-Holliday junction (HJ) complex. HJ DNA is sandwiched between 2 RuvA tetramers; dsDNA enters through RuvA and exits via RuvB. An RuvB hexamer assembles on each DNA strand where it exits the tetramer. Each RuvB hexamer is contacted by two RuvA subunits (via domain III) on 2 adjacent RuvB subunits; this complex drives branch migration. In the full resolvosome a probable DNA-RuvA(4)-RuvB(12)-RuvC(2) complex forms which resolves the HJ.</text>
</comment>
<keyword evidence="1 6" id="KW-0963">Cytoplasm</keyword>
<dbReference type="NCBIfam" id="TIGR00084">
    <property type="entry name" value="ruvA"/>
    <property type="match status" value="1"/>
</dbReference>
<dbReference type="HAMAP" id="MF_00031">
    <property type="entry name" value="DNA_HJ_migration_RuvA"/>
    <property type="match status" value="1"/>
</dbReference>
<feature type="domain" description="Helix-hairpin-helix DNA-binding motif class 1" evidence="8">
    <location>
        <begin position="115"/>
        <end position="134"/>
    </location>
</feature>
<gene>
    <name evidence="6" type="primary">ruvA</name>
    <name evidence="9" type="ORF">A3F94_00695</name>
</gene>
<name>A0A1G2HHE3_9BACT</name>
<feature type="domain" description="Helix-hairpin-helix DNA-binding motif class 1" evidence="8">
    <location>
        <begin position="80"/>
        <end position="99"/>
    </location>
</feature>
<dbReference type="InterPro" id="IPR000085">
    <property type="entry name" value="RuvA"/>
</dbReference>
<accession>A0A1G2HHE3</accession>
<keyword evidence="9" id="KW-0347">Helicase</keyword>
<dbReference type="GO" id="GO:0048476">
    <property type="term" value="C:Holliday junction resolvase complex"/>
    <property type="evidence" value="ECO:0007669"/>
    <property type="project" value="UniProtKB-UniRule"/>
</dbReference>